<dbReference type="PIRSF" id="PIRSF026649">
    <property type="entry name" value="MsbB"/>
    <property type="match status" value="1"/>
</dbReference>
<dbReference type="EMBL" id="VORU01000004">
    <property type="protein sequence ID" value="TXD69682.1"/>
    <property type="molecule type" value="Genomic_DNA"/>
</dbReference>
<gene>
    <name evidence="8" type="ORF">ESV24_07575</name>
</gene>
<evidence type="ECO:0000256" key="4">
    <source>
        <dbReference type="ARBA" id="ARBA00022679"/>
    </source>
</evidence>
<keyword evidence="5 7" id="KW-0472">Membrane</keyword>
<organism evidence="8 9">
    <name type="scientific">Aequorivita lipolytica</name>
    <dbReference type="NCBI Taxonomy" id="153267"/>
    <lineage>
        <taxon>Bacteria</taxon>
        <taxon>Pseudomonadati</taxon>
        <taxon>Bacteroidota</taxon>
        <taxon>Flavobacteriia</taxon>
        <taxon>Flavobacteriales</taxon>
        <taxon>Flavobacteriaceae</taxon>
        <taxon>Aequorivita</taxon>
    </lineage>
</organism>
<dbReference type="PANTHER" id="PTHR30606">
    <property type="entry name" value="LIPID A BIOSYNTHESIS LAUROYL ACYLTRANSFERASE"/>
    <property type="match status" value="1"/>
</dbReference>
<dbReference type="OrthoDB" id="9801955at2"/>
<keyword evidence="7" id="KW-1133">Transmembrane helix</keyword>
<protein>
    <submittedName>
        <fullName evidence="8">Lysophospholipid acyltransferase family protein</fullName>
    </submittedName>
</protein>
<keyword evidence="6 8" id="KW-0012">Acyltransferase</keyword>
<evidence type="ECO:0000313" key="8">
    <source>
        <dbReference type="EMBL" id="TXD69682.1"/>
    </source>
</evidence>
<dbReference type="GO" id="GO:0016746">
    <property type="term" value="F:acyltransferase activity"/>
    <property type="evidence" value="ECO:0007669"/>
    <property type="project" value="UniProtKB-KW"/>
</dbReference>
<proteinExistence type="predicted"/>
<sequence length="303" mass="35979">MNIYLISFAITTPMQRLLYILAYPILWLLSILPMRILYIKSTALYFLVYYVVGYRKKVVKDNLVLVFPEKTQEERNLIAQKFFKHLCDIIFETLKSFTISEKEIRKRFVVTNAEILDPYYKNDRSILLMAGHYGNWEWSGILNKLMQHQAHAVYKPLGSKQFDALVKKTREHFGGIIVSNKKIVPVLFRKWKKGIKTLTYILSDQTPKLGAFKHRDRFMGIDVPVFTGTEELAKKLDFSVLYLKVEKVKRGYYTATFVPMVDNPKEYPDFQITRMFFDALEAQIREKPEYYLWSHKRWKLRNN</sequence>
<keyword evidence="2" id="KW-1003">Cell membrane</keyword>
<reference evidence="8 9" key="1">
    <citation type="submission" date="2019-08" db="EMBL/GenBank/DDBJ databases">
        <title>Genome of Aequorivita lipolytica Y10-2 (type strain).</title>
        <authorList>
            <person name="Bowman J.P."/>
        </authorList>
    </citation>
    <scope>NUCLEOTIDE SEQUENCE [LARGE SCALE GENOMIC DNA]</scope>
    <source>
        <strain evidence="8 9">Y10-2</strain>
    </source>
</reference>
<evidence type="ECO:0000256" key="5">
    <source>
        <dbReference type="ARBA" id="ARBA00023136"/>
    </source>
</evidence>
<dbReference type="Pfam" id="PF03279">
    <property type="entry name" value="Lip_A_acyltrans"/>
    <property type="match status" value="1"/>
</dbReference>
<evidence type="ECO:0000256" key="7">
    <source>
        <dbReference type="SAM" id="Phobius"/>
    </source>
</evidence>
<evidence type="ECO:0000256" key="3">
    <source>
        <dbReference type="ARBA" id="ARBA00022519"/>
    </source>
</evidence>
<keyword evidence="4 8" id="KW-0808">Transferase</keyword>
<evidence type="ECO:0000256" key="2">
    <source>
        <dbReference type="ARBA" id="ARBA00022475"/>
    </source>
</evidence>
<keyword evidence="9" id="KW-1185">Reference proteome</keyword>
<dbReference type="InterPro" id="IPR004960">
    <property type="entry name" value="LipA_acyltrans"/>
</dbReference>
<evidence type="ECO:0000256" key="1">
    <source>
        <dbReference type="ARBA" id="ARBA00004533"/>
    </source>
</evidence>
<comment type="caution">
    <text evidence="8">The sequence shown here is derived from an EMBL/GenBank/DDBJ whole genome shotgun (WGS) entry which is preliminary data.</text>
</comment>
<dbReference type="AlphaFoldDB" id="A0A5C6YS19"/>
<keyword evidence="7" id="KW-0812">Transmembrane</keyword>
<evidence type="ECO:0000256" key="6">
    <source>
        <dbReference type="ARBA" id="ARBA00023315"/>
    </source>
</evidence>
<evidence type="ECO:0000313" key="9">
    <source>
        <dbReference type="Proteomes" id="UP000321945"/>
    </source>
</evidence>
<dbReference type="GO" id="GO:0005886">
    <property type="term" value="C:plasma membrane"/>
    <property type="evidence" value="ECO:0007669"/>
    <property type="project" value="UniProtKB-SubCell"/>
</dbReference>
<keyword evidence="3" id="KW-0997">Cell inner membrane</keyword>
<accession>A0A5C6YS19</accession>
<dbReference type="CDD" id="cd07984">
    <property type="entry name" value="LPLAT_LABLAT-like"/>
    <property type="match status" value="1"/>
</dbReference>
<dbReference type="Proteomes" id="UP000321945">
    <property type="component" value="Unassembled WGS sequence"/>
</dbReference>
<name>A0A5C6YS19_9FLAO</name>
<dbReference type="PANTHER" id="PTHR30606:SF10">
    <property type="entry name" value="PHOSPHATIDYLINOSITOL MANNOSIDE ACYLTRANSFERASE"/>
    <property type="match status" value="1"/>
</dbReference>
<feature type="transmembrane region" description="Helical" evidence="7">
    <location>
        <begin position="17"/>
        <end position="38"/>
    </location>
</feature>
<comment type="subcellular location">
    <subcellularLocation>
        <location evidence="1">Cell inner membrane</location>
    </subcellularLocation>
</comment>
<dbReference type="GO" id="GO:0009247">
    <property type="term" value="P:glycolipid biosynthetic process"/>
    <property type="evidence" value="ECO:0007669"/>
    <property type="project" value="UniProtKB-ARBA"/>
</dbReference>